<name>A0AAW1YS69_RUBAR</name>
<dbReference type="PANTHER" id="PTHR11550:SF40">
    <property type="entry name" value="CTP SYNTHASE"/>
    <property type="match status" value="1"/>
</dbReference>
<dbReference type="SUPFAM" id="SSF52540">
    <property type="entry name" value="P-loop containing nucleoside triphosphate hydrolases"/>
    <property type="match status" value="1"/>
</dbReference>
<dbReference type="GO" id="GO:0003883">
    <property type="term" value="F:CTP synthase activity"/>
    <property type="evidence" value="ECO:0007669"/>
    <property type="project" value="InterPro"/>
</dbReference>
<dbReference type="GO" id="GO:0006241">
    <property type="term" value="P:CTP biosynthetic process"/>
    <property type="evidence" value="ECO:0007669"/>
    <property type="project" value="TreeGrafter"/>
</dbReference>
<dbReference type="PANTHER" id="PTHR11550">
    <property type="entry name" value="CTP SYNTHASE"/>
    <property type="match status" value="1"/>
</dbReference>
<protein>
    <recommendedName>
        <fullName evidence="1">CTP synthase N-terminal domain-containing protein</fullName>
    </recommendedName>
</protein>
<reference evidence="2 3" key="1">
    <citation type="journal article" date="2023" name="G3 (Bethesda)">
        <title>A chromosome-length genome assembly and annotation of blackberry (Rubus argutus, cv. 'Hillquist').</title>
        <authorList>
            <person name="Bruna T."/>
            <person name="Aryal R."/>
            <person name="Dudchenko O."/>
            <person name="Sargent D.J."/>
            <person name="Mead D."/>
            <person name="Buti M."/>
            <person name="Cavallini A."/>
            <person name="Hytonen T."/>
            <person name="Andres J."/>
            <person name="Pham M."/>
            <person name="Weisz D."/>
            <person name="Mascagni F."/>
            <person name="Usai G."/>
            <person name="Natali L."/>
            <person name="Bassil N."/>
            <person name="Fernandez G.E."/>
            <person name="Lomsadze A."/>
            <person name="Armour M."/>
            <person name="Olukolu B."/>
            <person name="Poorten T."/>
            <person name="Britton C."/>
            <person name="Davik J."/>
            <person name="Ashrafi H."/>
            <person name="Aiden E.L."/>
            <person name="Borodovsky M."/>
            <person name="Worthington M."/>
        </authorList>
    </citation>
    <scope>NUCLEOTIDE SEQUENCE [LARGE SCALE GENOMIC DNA]</scope>
    <source>
        <strain evidence="2">PI 553951</strain>
    </source>
</reference>
<dbReference type="AlphaFoldDB" id="A0AAW1YS69"/>
<dbReference type="Gene3D" id="3.40.50.300">
    <property type="entry name" value="P-loop containing nucleotide triphosphate hydrolases"/>
    <property type="match status" value="1"/>
</dbReference>
<dbReference type="GO" id="GO:0042802">
    <property type="term" value="F:identical protein binding"/>
    <property type="evidence" value="ECO:0007669"/>
    <property type="project" value="TreeGrafter"/>
</dbReference>
<keyword evidence="3" id="KW-1185">Reference proteome</keyword>
<organism evidence="2 3">
    <name type="scientific">Rubus argutus</name>
    <name type="common">Southern blackberry</name>
    <dbReference type="NCBI Taxonomy" id="59490"/>
    <lineage>
        <taxon>Eukaryota</taxon>
        <taxon>Viridiplantae</taxon>
        <taxon>Streptophyta</taxon>
        <taxon>Embryophyta</taxon>
        <taxon>Tracheophyta</taxon>
        <taxon>Spermatophyta</taxon>
        <taxon>Magnoliopsida</taxon>
        <taxon>eudicotyledons</taxon>
        <taxon>Gunneridae</taxon>
        <taxon>Pentapetalae</taxon>
        <taxon>rosids</taxon>
        <taxon>fabids</taxon>
        <taxon>Rosales</taxon>
        <taxon>Rosaceae</taxon>
        <taxon>Rosoideae</taxon>
        <taxon>Rosoideae incertae sedis</taxon>
        <taxon>Rubus</taxon>
    </lineage>
</organism>
<feature type="domain" description="CTP synthase N-terminal" evidence="1">
    <location>
        <begin position="2"/>
        <end position="55"/>
    </location>
</feature>
<dbReference type="Pfam" id="PF06418">
    <property type="entry name" value="CTP_synth_N"/>
    <property type="match status" value="1"/>
</dbReference>
<evidence type="ECO:0000259" key="1">
    <source>
        <dbReference type="Pfam" id="PF06418"/>
    </source>
</evidence>
<accession>A0AAW1YS69</accession>
<sequence>MSVLNKEKRGNYLGNTVQVVPHITDAIKTYIESLGETVGDIESMPIIEALRQLFFFQLVRSYLYSNRTVRMFF</sequence>
<dbReference type="GO" id="GO:0019856">
    <property type="term" value="P:pyrimidine nucleobase biosynthetic process"/>
    <property type="evidence" value="ECO:0007669"/>
    <property type="project" value="TreeGrafter"/>
</dbReference>
<dbReference type="InterPro" id="IPR017456">
    <property type="entry name" value="CTP_synthase_N"/>
</dbReference>
<dbReference type="InterPro" id="IPR004468">
    <property type="entry name" value="CTP_synthase"/>
</dbReference>
<comment type="caution">
    <text evidence="2">The sequence shown here is derived from an EMBL/GenBank/DDBJ whole genome shotgun (WGS) entry which is preliminary data.</text>
</comment>
<dbReference type="InterPro" id="IPR027417">
    <property type="entry name" value="P-loop_NTPase"/>
</dbReference>
<gene>
    <name evidence="2" type="ORF">M0R45_006966</name>
</gene>
<evidence type="ECO:0000313" key="2">
    <source>
        <dbReference type="EMBL" id="KAK9951528.1"/>
    </source>
</evidence>
<dbReference type="EMBL" id="JBEDUW010000001">
    <property type="protein sequence ID" value="KAK9951528.1"/>
    <property type="molecule type" value="Genomic_DNA"/>
</dbReference>
<dbReference type="Proteomes" id="UP001457282">
    <property type="component" value="Unassembled WGS sequence"/>
</dbReference>
<evidence type="ECO:0000313" key="3">
    <source>
        <dbReference type="Proteomes" id="UP001457282"/>
    </source>
</evidence>
<proteinExistence type="predicted"/>